<dbReference type="InterPro" id="IPR032675">
    <property type="entry name" value="LRR_dom_sf"/>
</dbReference>
<dbReference type="PANTHER" id="PTHR15140:SF37">
    <property type="entry name" value="UBIQUITIN-LIKE DOMAIN-CONTAINING PROTEIN"/>
    <property type="match status" value="1"/>
</dbReference>
<reference evidence="1 2" key="1">
    <citation type="journal article" date="2024" name="Plant Biotechnol. J.">
        <title>Dendrobium thyrsiflorum genome and its molecular insights into genes involved in important horticultural traits.</title>
        <authorList>
            <person name="Chen B."/>
            <person name="Wang J.Y."/>
            <person name="Zheng P.J."/>
            <person name="Li K.L."/>
            <person name="Liang Y.M."/>
            <person name="Chen X.F."/>
            <person name="Zhang C."/>
            <person name="Zhao X."/>
            <person name="He X."/>
            <person name="Zhang G.Q."/>
            <person name="Liu Z.J."/>
            <person name="Xu Q."/>
        </authorList>
    </citation>
    <scope>NUCLEOTIDE SEQUENCE [LARGE SCALE GENOMIC DNA]</scope>
    <source>
        <strain evidence="1">GZMU011</strain>
    </source>
</reference>
<evidence type="ECO:0000313" key="2">
    <source>
        <dbReference type="Proteomes" id="UP001552299"/>
    </source>
</evidence>
<dbReference type="SUPFAM" id="SSF52058">
    <property type="entry name" value="L domain-like"/>
    <property type="match status" value="1"/>
</dbReference>
<proteinExistence type="predicted"/>
<evidence type="ECO:0000313" key="1">
    <source>
        <dbReference type="EMBL" id="KAL0922685.1"/>
    </source>
</evidence>
<gene>
    <name evidence="1" type="ORF">M5K25_006692</name>
</gene>
<organism evidence="1 2">
    <name type="scientific">Dendrobium thyrsiflorum</name>
    <name type="common">Pinecone-like raceme dendrobium</name>
    <name type="synonym">Orchid</name>
    <dbReference type="NCBI Taxonomy" id="117978"/>
    <lineage>
        <taxon>Eukaryota</taxon>
        <taxon>Viridiplantae</taxon>
        <taxon>Streptophyta</taxon>
        <taxon>Embryophyta</taxon>
        <taxon>Tracheophyta</taxon>
        <taxon>Spermatophyta</taxon>
        <taxon>Magnoliopsida</taxon>
        <taxon>Liliopsida</taxon>
        <taxon>Asparagales</taxon>
        <taxon>Orchidaceae</taxon>
        <taxon>Epidendroideae</taxon>
        <taxon>Malaxideae</taxon>
        <taxon>Dendrobiinae</taxon>
        <taxon>Dendrobium</taxon>
    </lineage>
</organism>
<protein>
    <submittedName>
        <fullName evidence="1">Uncharacterized protein</fullName>
    </submittedName>
</protein>
<dbReference type="AlphaFoldDB" id="A0ABD0VD93"/>
<dbReference type="Gene3D" id="3.80.10.10">
    <property type="entry name" value="Ribonuclease Inhibitor"/>
    <property type="match status" value="1"/>
</dbReference>
<accession>A0ABD0VD93</accession>
<dbReference type="Proteomes" id="UP001552299">
    <property type="component" value="Unassembled WGS sequence"/>
</dbReference>
<keyword evidence="2" id="KW-1185">Reference proteome</keyword>
<sequence>MQLRELYSSIAKLRQLHHFLMGMFTKSRCYQYSVSTKVGVLRNFKKLQTLVGFEIDDMEKAMELGYLTQLRKLDINLYLESYELSSLCFSLDKISESLHSLSLSTDSLFGKPKILHMELKKSSFLAPKPSNSSLFLYLKQLDDLKVIKTLPNLRFLAILCLSPSMLELPFSTGGFQNLKLLELNSLIKLKSIEFKMECMLVLEKLAIIHCTELMHVIGIGVLPCLQEIQFKSVSKGIVDALNSEANKYNIHKLTAIDVKDNN</sequence>
<dbReference type="PANTHER" id="PTHR15140">
    <property type="entry name" value="TUBULIN-SPECIFIC CHAPERONE E"/>
    <property type="match status" value="1"/>
</dbReference>
<comment type="caution">
    <text evidence="1">The sequence shown here is derived from an EMBL/GenBank/DDBJ whole genome shotgun (WGS) entry which is preliminary data.</text>
</comment>
<name>A0ABD0VD93_DENTH</name>
<dbReference type="EMBL" id="JANQDX010000006">
    <property type="protein sequence ID" value="KAL0922685.1"/>
    <property type="molecule type" value="Genomic_DNA"/>
</dbReference>